<feature type="signal peptide" evidence="2">
    <location>
        <begin position="1"/>
        <end position="23"/>
    </location>
</feature>
<protein>
    <recommendedName>
        <fullName evidence="5">DUF4412 domain-containing protein</fullName>
    </recommendedName>
</protein>
<name>A0A1T5C2Y5_9SPHN</name>
<organism evidence="3 4">
    <name type="scientific">Rhizorhabdus histidinilytica</name>
    <dbReference type="NCBI Taxonomy" id="439228"/>
    <lineage>
        <taxon>Bacteria</taxon>
        <taxon>Pseudomonadati</taxon>
        <taxon>Pseudomonadota</taxon>
        <taxon>Alphaproteobacteria</taxon>
        <taxon>Sphingomonadales</taxon>
        <taxon>Sphingomonadaceae</taxon>
        <taxon>Rhizorhabdus</taxon>
    </lineage>
</organism>
<evidence type="ECO:0000313" key="4">
    <source>
        <dbReference type="Proteomes" id="UP000189818"/>
    </source>
</evidence>
<evidence type="ECO:0000313" key="3">
    <source>
        <dbReference type="EMBL" id="SKB53771.1"/>
    </source>
</evidence>
<dbReference type="STRING" id="439228.SAMN06295920_103541"/>
<dbReference type="RefSeq" id="WP_079647854.1">
    <property type="nucleotide sequence ID" value="NZ_FUYM01000003.1"/>
</dbReference>
<feature type="region of interest" description="Disordered" evidence="1">
    <location>
        <begin position="150"/>
        <end position="195"/>
    </location>
</feature>
<accession>A0A1T5C2Y5</accession>
<evidence type="ECO:0000256" key="2">
    <source>
        <dbReference type="SAM" id="SignalP"/>
    </source>
</evidence>
<proteinExistence type="predicted"/>
<reference evidence="4" key="1">
    <citation type="submission" date="2017-02" db="EMBL/GenBank/DDBJ databases">
        <authorList>
            <person name="Varghese N."/>
            <person name="Submissions S."/>
        </authorList>
    </citation>
    <scope>NUCLEOTIDE SEQUENCE [LARGE SCALE GENOMIC DNA]</scope>
    <source>
        <strain evidence="4">UM2</strain>
    </source>
</reference>
<dbReference type="OrthoDB" id="8403091at2"/>
<dbReference type="EMBL" id="FUYM01000003">
    <property type="protein sequence ID" value="SKB53771.1"/>
    <property type="molecule type" value="Genomic_DNA"/>
</dbReference>
<dbReference type="Proteomes" id="UP000189818">
    <property type="component" value="Unassembled WGS sequence"/>
</dbReference>
<dbReference type="AlphaFoldDB" id="A0A1T5C2Y5"/>
<gene>
    <name evidence="3" type="ORF">SAMN06295920_103541</name>
</gene>
<evidence type="ECO:0008006" key="5">
    <source>
        <dbReference type="Google" id="ProtNLM"/>
    </source>
</evidence>
<keyword evidence="4" id="KW-1185">Reference proteome</keyword>
<keyword evidence="2" id="KW-0732">Signal</keyword>
<sequence>MRLVRTAIIAGVATAALAGAAFAAGDDNKVMLIAMPDGSVQHVRYQGSVAPQVVLVAAPAPVSLFDAAFGPDSAFAEMERISAMMEARTQAMMQQAAAMRAQMPATPAERGPGIVMTNAQGQPVGVMHYSFVSSTTSADGCTRTVSYSSDGAPAAGQGADQPRVIRTSSGSCGSAAPAPSSVTPTGTAPKAKPAPKIIPVSVPAELKAFTPSRT</sequence>
<feature type="chain" id="PRO_5013318616" description="DUF4412 domain-containing protein" evidence="2">
    <location>
        <begin position="24"/>
        <end position="214"/>
    </location>
</feature>
<evidence type="ECO:0000256" key="1">
    <source>
        <dbReference type="SAM" id="MobiDB-lite"/>
    </source>
</evidence>